<comment type="caution">
    <text evidence="1">The sequence shown here is derived from an EMBL/GenBank/DDBJ whole genome shotgun (WGS) entry which is preliminary data.</text>
</comment>
<organism evidence="1 2">
    <name type="scientific">Paenibacillus faecis</name>
    <dbReference type="NCBI Taxonomy" id="862114"/>
    <lineage>
        <taxon>Bacteria</taxon>
        <taxon>Bacillati</taxon>
        <taxon>Bacillota</taxon>
        <taxon>Bacilli</taxon>
        <taxon>Bacillales</taxon>
        <taxon>Paenibacillaceae</taxon>
        <taxon>Paenibacillus</taxon>
    </lineage>
</organism>
<gene>
    <name evidence="1" type="ORF">FRY98_25675</name>
</gene>
<name>A0A5D0CKE3_9BACL</name>
<reference evidence="1 2" key="1">
    <citation type="submission" date="2019-08" db="EMBL/GenBank/DDBJ databases">
        <title>Genome sequencing of Paenibacillus faecis DSM 23593(T).</title>
        <authorList>
            <person name="Kook J.-K."/>
            <person name="Park S.-N."/>
            <person name="Lim Y.K."/>
        </authorList>
    </citation>
    <scope>NUCLEOTIDE SEQUENCE [LARGE SCALE GENOMIC DNA]</scope>
    <source>
        <strain evidence="1 2">DSM 23593</strain>
    </source>
</reference>
<dbReference type="OrthoDB" id="9789980at2"/>
<dbReference type="Proteomes" id="UP000325218">
    <property type="component" value="Unassembled WGS sequence"/>
</dbReference>
<sequence>MSELLDKIQNRVIDASITNETIGSLTVFSGEIIACDPLIPHHEPFAKRVSPGVYPVILWWHQEEERIAGAELRLSEEKPVRWEMAVRPGQNISSLEPGSVFGFPVDAGLGCFADARAIQEMERLEERLARELGDQFISFYDNKIEFILEENEDNWGNLLVKEENGLNVILFASGYGDGHYASYWGIGDNGEPVALVTDFNLF</sequence>
<dbReference type="RefSeq" id="WP_148457571.1">
    <property type="nucleotide sequence ID" value="NZ_VSDO01000006.1"/>
</dbReference>
<dbReference type="Pfam" id="PF14025">
    <property type="entry name" value="DUF4241"/>
    <property type="match status" value="1"/>
</dbReference>
<evidence type="ECO:0000313" key="2">
    <source>
        <dbReference type="Proteomes" id="UP000325218"/>
    </source>
</evidence>
<dbReference type="EMBL" id="VSDO01000006">
    <property type="protein sequence ID" value="TYA10000.1"/>
    <property type="molecule type" value="Genomic_DNA"/>
</dbReference>
<keyword evidence="2" id="KW-1185">Reference proteome</keyword>
<proteinExistence type="predicted"/>
<dbReference type="InterPro" id="IPR025335">
    <property type="entry name" value="DUF4241"/>
</dbReference>
<protein>
    <submittedName>
        <fullName evidence="1">DUF4241 domain-containing protein</fullName>
    </submittedName>
</protein>
<accession>A0A5D0CKE3</accession>
<evidence type="ECO:0000313" key="1">
    <source>
        <dbReference type="EMBL" id="TYA10000.1"/>
    </source>
</evidence>
<dbReference type="AlphaFoldDB" id="A0A5D0CKE3"/>